<dbReference type="InterPro" id="IPR036227">
    <property type="entry name" value="Ribosomal_uL15/eL18_sf"/>
</dbReference>
<name>A0A2H6K8E2_9APIC</name>
<organism evidence="6 7">
    <name type="scientific">Babesia ovata</name>
    <dbReference type="NCBI Taxonomy" id="189622"/>
    <lineage>
        <taxon>Eukaryota</taxon>
        <taxon>Sar</taxon>
        <taxon>Alveolata</taxon>
        <taxon>Apicomplexa</taxon>
        <taxon>Aconoidasida</taxon>
        <taxon>Piroplasmida</taxon>
        <taxon>Babesiidae</taxon>
        <taxon>Babesia</taxon>
    </lineage>
</organism>
<keyword evidence="2 6" id="KW-0689">Ribosomal protein</keyword>
<dbReference type="RefSeq" id="XP_028865506.1">
    <property type="nucleotide sequence ID" value="XM_029009673.1"/>
</dbReference>
<keyword evidence="7" id="KW-1185">Reference proteome</keyword>
<dbReference type="InterPro" id="IPR030878">
    <property type="entry name" value="Ribosomal_uL15"/>
</dbReference>
<dbReference type="NCBIfam" id="TIGR01071">
    <property type="entry name" value="rplO_bact"/>
    <property type="match status" value="1"/>
</dbReference>
<feature type="region of interest" description="Disordered" evidence="4">
    <location>
        <begin position="309"/>
        <end position="337"/>
    </location>
</feature>
<dbReference type="AlphaFoldDB" id="A0A2H6K8E2"/>
<feature type="signal peptide" evidence="5">
    <location>
        <begin position="1"/>
        <end position="21"/>
    </location>
</feature>
<dbReference type="SUPFAM" id="SSF52080">
    <property type="entry name" value="Ribosomal proteins L15p and L18e"/>
    <property type="match status" value="1"/>
</dbReference>
<dbReference type="HAMAP" id="MF_01341">
    <property type="entry name" value="Ribosomal_uL15"/>
    <property type="match status" value="1"/>
</dbReference>
<dbReference type="PANTHER" id="PTHR12934:SF11">
    <property type="entry name" value="LARGE RIBOSOMAL SUBUNIT PROTEIN UL15M"/>
    <property type="match status" value="1"/>
</dbReference>
<dbReference type="InterPro" id="IPR005749">
    <property type="entry name" value="Ribosomal_uL15_bac-type"/>
</dbReference>
<feature type="compositionally biased region" description="Polar residues" evidence="4">
    <location>
        <begin position="521"/>
        <end position="564"/>
    </location>
</feature>
<accession>A0A2H6K8E2</accession>
<feature type="compositionally biased region" description="Gly residues" evidence="4">
    <location>
        <begin position="315"/>
        <end position="324"/>
    </location>
</feature>
<evidence type="ECO:0000256" key="5">
    <source>
        <dbReference type="SAM" id="SignalP"/>
    </source>
</evidence>
<feature type="compositionally biased region" description="Polar residues" evidence="4">
    <location>
        <begin position="597"/>
        <end position="612"/>
    </location>
</feature>
<dbReference type="Gene3D" id="3.100.10.10">
    <property type="match status" value="1"/>
</dbReference>
<proteinExistence type="inferred from homology"/>
<evidence type="ECO:0000313" key="6">
    <source>
        <dbReference type="EMBL" id="GBE59263.1"/>
    </source>
</evidence>
<dbReference type="GeneID" id="39873033"/>
<dbReference type="OrthoDB" id="361383at2759"/>
<comment type="similarity">
    <text evidence="1">Belongs to the universal ribosomal protein uL15 family.</text>
</comment>
<feature type="compositionally biased region" description="Low complexity" evidence="4">
    <location>
        <begin position="507"/>
        <end position="520"/>
    </location>
</feature>
<dbReference type="Proteomes" id="UP000236319">
    <property type="component" value="Unassembled WGS sequence"/>
</dbReference>
<feature type="region of interest" description="Disordered" evidence="4">
    <location>
        <begin position="500"/>
        <end position="659"/>
    </location>
</feature>
<evidence type="ECO:0000256" key="1">
    <source>
        <dbReference type="ARBA" id="ARBA00007320"/>
    </source>
</evidence>
<dbReference type="PANTHER" id="PTHR12934">
    <property type="entry name" value="50S RIBOSOMAL PROTEIN L15"/>
    <property type="match status" value="1"/>
</dbReference>
<dbReference type="VEuPathDB" id="PiroplasmaDB:BOVATA_007560"/>
<reference evidence="6 7" key="1">
    <citation type="journal article" date="2017" name="BMC Genomics">
        <title>Whole-genome assembly of Babesia ovata and comparative genomics between closely related pathogens.</title>
        <authorList>
            <person name="Yamagishi J."/>
            <person name="Asada M."/>
            <person name="Hakimi H."/>
            <person name="Tanaka T.Q."/>
            <person name="Sugimoto C."/>
            <person name="Kawazu S."/>
        </authorList>
    </citation>
    <scope>NUCLEOTIDE SEQUENCE [LARGE SCALE GENOMIC DNA]</scope>
    <source>
        <strain evidence="6 7">Miyake</strain>
    </source>
</reference>
<evidence type="ECO:0000256" key="4">
    <source>
        <dbReference type="SAM" id="MobiDB-lite"/>
    </source>
</evidence>
<dbReference type="EMBL" id="BDSA01000001">
    <property type="protein sequence ID" value="GBE59263.1"/>
    <property type="molecule type" value="Genomic_DNA"/>
</dbReference>
<evidence type="ECO:0000256" key="3">
    <source>
        <dbReference type="ARBA" id="ARBA00023274"/>
    </source>
</evidence>
<evidence type="ECO:0000313" key="7">
    <source>
        <dbReference type="Proteomes" id="UP000236319"/>
    </source>
</evidence>
<dbReference type="GO" id="GO:0005762">
    <property type="term" value="C:mitochondrial large ribosomal subunit"/>
    <property type="evidence" value="ECO:0007669"/>
    <property type="project" value="TreeGrafter"/>
</dbReference>
<keyword evidence="3" id="KW-0687">Ribonucleoprotein</keyword>
<keyword evidence="5" id="KW-0732">Signal</keyword>
<protein>
    <submittedName>
        <fullName evidence="6">Ribosomal protein L15</fullName>
    </submittedName>
</protein>
<dbReference type="GO" id="GO:0006412">
    <property type="term" value="P:translation"/>
    <property type="evidence" value="ECO:0007669"/>
    <property type="project" value="InterPro"/>
</dbReference>
<feature type="chain" id="PRO_5014112192" evidence="5">
    <location>
        <begin position="22"/>
        <end position="659"/>
    </location>
</feature>
<gene>
    <name evidence="6" type="ORF">BOVATA_007560</name>
</gene>
<dbReference type="GO" id="GO:0003735">
    <property type="term" value="F:structural constituent of ribosome"/>
    <property type="evidence" value="ECO:0007669"/>
    <property type="project" value="InterPro"/>
</dbReference>
<comment type="caution">
    <text evidence="6">The sequence shown here is derived from an EMBL/GenBank/DDBJ whole genome shotgun (WGS) entry which is preliminary data.</text>
</comment>
<evidence type="ECO:0000256" key="2">
    <source>
        <dbReference type="ARBA" id="ARBA00022980"/>
    </source>
</evidence>
<sequence length="659" mass="74237">MDAVALVLVALWSVSIAPCRRLTFIGNRALSTSFETHNGLAWRRARPVRASRLDAADTETSCDNDPSKDVPALDDSEVIPEQLGYQYTAEDIQRERDEIRDFYEINTFSMKRDRLPRAHPLYKFLREERKKVIKLERIHKWRQAEARRQEWRDFFNSVKDGTCENIFTEEQQDVWKRLMDRTMEIAEPLLEEVEAILSNTKLSLEKRNELAVEVRQQIQDVREQVFKEFEPEMLACGALQKAQEYFASIPTYVMDVCQPDINHNIYIKPENCTLPADVVWSNTVLGSGREPGEPFWKFHLLPSLGQKKKKRLGRGHGSGHGGSSSRGNKGQKHRSGRYINPVFEGGQMPLYRRLPKFVGRPVGPGHRHSRREYQLIPIHQLNVAREGMVVDWATLECLGARLGRYKRGHPIKVIGGKKYAGVAKPLTVRNLIVKAHAFTRSAAREIMDLGGRCLLLRPKTLDIVEEVYHPDVPRARRYIFSGKISRRERRRREIKARVWEDMQKSGSSDAATAETSETTDQPLLTSPETIASSTAENGDTLADSGTPTSTESTSLVPTVDTSPSGEAHSPPGESEQLQPEPPETIALVDDKLGDVITLQSDTDDSLTFNNTPVPNPAEAEEDPQAATPTEDSTTADEGGDPPPKRRRGRKPKSQSANNP</sequence>